<proteinExistence type="predicted"/>
<gene>
    <name evidence="1" type="ORF">E6Q11_02365</name>
</gene>
<reference evidence="1 2" key="1">
    <citation type="submission" date="2018-09" db="EMBL/GenBank/DDBJ databases">
        <title>Metagenome Assembled Genomes from an Advanced Water Purification Facility.</title>
        <authorList>
            <person name="Stamps B.W."/>
            <person name="Spear J.R."/>
        </authorList>
    </citation>
    <scope>NUCLEOTIDE SEQUENCE [LARGE SCALE GENOMIC DNA]</scope>
    <source>
        <strain evidence="1">Bin_63_2</strain>
    </source>
</reference>
<evidence type="ECO:0008006" key="3">
    <source>
        <dbReference type="Google" id="ProtNLM"/>
    </source>
</evidence>
<dbReference type="Proteomes" id="UP000321026">
    <property type="component" value="Unassembled WGS sequence"/>
</dbReference>
<dbReference type="AlphaFoldDB" id="A0A5C7J9E7"/>
<dbReference type="EMBL" id="SSDS01000041">
    <property type="protein sequence ID" value="TXG77592.1"/>
    <property type="molecule type" value="Genomic_DNA"/>
</dbReference>
<accession>A0A5C7J9E7</accession>
<protein>
    <recommendedName>
        <fullName evidence="3">Metallophosphoesterase</fullName>
    </recommendedName>
</protein>
<sequence>MYNLIKRETLVPENYLIVSDTQIPFHAPRALEFVKYLRKTFKVPPENCYHVGDELDQYFGSLYKKHPDMKYSATGELKASIDELKRWYDAFPKMKLATSNHGLRWVSKFVEAEIPTQLLRPYREIIQAPDGWQWKDEWIVKAERMHFRIIHGTPYSGKDGHLNACLDAGVSTAIGHLHSFAAVNHVHLNTGKRLWAMNVGSLINEAELAFHYSRNHRRLAVCGAGVVLNGGTMPVFVPYS</sequence>
<comment type="caution">
    <text evidence="1">The sequence shown here is derived from an EMBL/GenBank/DDBJ whole genome shotgun (WGS) entry which is preliminary data.</text>
</comment>
<evidence type="ECO:0000313" key="1">
    <source>
        <dbReference type="EMBL" id="TXG77592.1"/>
    </source>
</evidence>
<evidence type="ECO:0000313" key="2">
    <source>
        <dbReference type="Proteomes" id="UP000321026"/>
    </source>
</evidence>
<name>A0A5C7J9E7_9BACT</name>
<organism evidence="1 2">
    <name type="scientific">Candidatus Dojkabacteria bacterium</name>
    <dbReference type="NCBI Taxonomy" id="2099670"/>
    <lineage>
        <taxon>Bacteria</taxon>
        <taxon>Candidatus Dojkabacteria</taxon>
    </lineage>
</organism>